<evidence type="ECO:0000256" key="1">
    <source>
        <dbReference type="SAM" id="MobiDB-lite"/>
    </source>
</evidence>
<name>A0A0A8YYM2_ARUDO</name>
<feature type="region of interest" description="Disordered" evidence="1">
    <location>
        <begin position="40"/>
        <end position="59"/>
    </location>
</feature>
<evidence type="ECO:0000313" key="2">
    <source>
        <dbReference type="EMBL" id="JAD30523.1"/>
    </source>
</evidence>
<proteinExistence type="predicted"/>
<accession>A0A0A8YYM2</accession>
<sequence length="98" mass="10920">MELVDYYDIARQSHCSLAGFRVECARCAVQCTQYSLDSGTASIQQEGDTDGVKKRETKRGADKDVLPYQNWVLEGSWASKRHDNALSLSATCNSLMCH</sequence>
<protein>
    <submittedName>
        <fullName evidence="2">Uncharacterized protein</fullName>
    </submittedName>
</protein>
<feature type="compositionally biased region" description="Basic and acidic residues" evidence="1">
    <location>
        <begin position="50"/>
        <end position="59"/>
    </location>
</feature>
<organism evidence="2">
    <name type="scientific">Arundo donax</name>
    <name type="common">Giant reed</name>
    <name type="synonym">Donax arundinaceus</name>
    <dbReference type="NCBI Taxonomy" id="35708"/>
    <lineage>
        <taxon>Eukaryota</taxon>
        <taxon>Viridiplantae</taxon>
        <taxon>Streptophyta</taxon>
        <taxon>Embryophyta</taxon>
        <taxon>Tracheophyta</taxon>
        <taxon>Spermatophyta</taxon>
        <taxon>Magnoliopsida</taxon>
        <taxon>Liliopsida</taxon>
        <taxon>Poales</taxon>
        <taxon>Poaceae</taxon>
        <taxon>PACMAD clade</taxon>
        <taxon>Arundinoideae</taxon>
        <taxon>Arundineae</taxon>
        <taxon>Arundo</taxon>
    </lineage>
</organism>
<dbReference type="EMBL" id="GBRH01267372">
    <property type="protein sequence ID" value="JAD30523.1"/>
    <property type="molecule type" value="Transcribed_RNA"/>
</dbReference>
<dbReference type="AlphaFoldDB" id="A0A0A8YYM2"/>
<reference evidence="2" key="2">
    <citation type="journal article" date="2015" name="Data Brief">
        <title>Shoot transcriptome of the giant reed, Arundo donax.</title>
        <authorList>
            <person name="Barrero R.A."/>
            <person name="Guerrero F.D."/>
            <person name="Moolhuijzen P."/>
            <person name="Goolsby J.A."/>
            <person name="Tidwell J."/>
            <person name="Bellgard S.E."/>
            <person name="Bellgard M.I."/>
        </authorList>
    </citation>
    <scope>NUCLEOTIDE SEQUENCE</scope>
    <source>
        <tissue evidence="2">Shoot tissue taken approximately 20 cm above the soil surface</tissue>
    </source>
</reference>
<reference evidence="2" key="1">
    <citation type="submission" date="2014-09" db="EMBL/GenBank/DDBJ databases">
        <authorList>
            <person name="Magalhaes I.L.F."/>
            <person name="Oliveira U."/>
            <person name="Santos F.R."/>
            <person name="Vidigal T.H.D.A."/>
            <person name="Brescovit A.D."/>
            <person name="Santos A.J."/>
        </authorList>
    </citation>
    <scope>NUCLEOTIDE SEQUENCE</scope>
    <source>
        <tissue evidence="2">Shoot tissue taken approximately 20 cm above the soil surface</tissue>
    </source>
</reference>